<gene>
    <name evidence="2" type="ORF">ACFSJT_03720</name>
</gene>
<dbReference type="EMBL" id="JBHUHY010000002">
    <property type="protein sequence ID" value="MFD2185887.1"/>
    <property type="molecule type" value="Genomic_DNA"/>
</dbReference>
<dbReference type="NCBIfam" id="TIGR01200">
    <property type="entry name" value="GLPGLI"/>
    <property type="match status" value="1"/>
</dbReference>
<name>A0ABW5AUV5_9FLAO</name>
<dbReference type="RefSeq" id="WP_378318855.1">
    <property type="nucleotide sequence ID" value="NZ_JBHUHY010000002.1"/>
</dbReference>
<evidence type="ECO:0000313" key="3">
    <source>
        <dbReference type="Proteomes" id="UP001597344"/>
    </source>
</evidence>
<keyword evidence="1" id="KW-0732">Signal</keyword>
<reference evidence="3" key="1">
    <citation type="journal article" date="2019" name="Int. J. Syst. Evol. Microbiol.">
        <title>The Global Catalogue of Microorganisms (GCM) 10K type strain sequencing project: providing services to taxonomists for standard genome sequencing and annotation.</title>
        <authorList>
            <consortium name="The Broad Institute Genomics Platform"/>
            <consortium name="The Broad Institute Genome Sequencing Center for Infectious Disease"/>
            <person name="Wu L."/>
            <person name="Ma J."/>
        </authorList>
    </citation>
    <scope>NUCLEOTIDE SEQUENCE [LARGE SCALE GENOMIC DNA]</scope>
    <source>
        <strain evidence="3">DT92</strain>
    </source>
</reference>
<proteinExistence type="predicted"/>
<protein>
    <submittedName>
        <fullName evidence="2">GLPGLI family protein</fullName>
    </submittedName>
</protein>
<comment type="caution">
    <text evidence="2">The sequence shown here is derived from an EMBL/GenBank/DDBJ whole genome shotgun (WGS) entry which is preliminary data.</text>
</comment>
<feature type="chain" id="PRO_5045497914" evidence="1">
    <location>
        <begin position="19"/>
        <end position="278"/>
    </location>
</feature>
<keyword evidence="3" id="KW-1185">Reference proteome</keyword>
<sequence>MRKILYLVIALSAVCLNAQQFTVFYKDQRTPAKTKKKQSGFITSVTLGDSALPENDPDSLYVDIRKRVDSLRKVIVENEKYDFDLENIPEYEYTTILKVDGKQSLYYPQEKVNNDTVMKQITTESGRTISKGLINYYDSEVIYTDHELLKKISSLKVYIFDFRSRSFLINENLKQPDWEITKERRKIARYTCNKAILRNSDIPVEVWYTNEIPVEHGPRGYWGLSGLILELKEGKKQLRFDKISFFTDSLFIKPPVEGTKISREELLALPSKLFFEDK</sequence>
<evidence type="ECO:0000313" key="2">
    <source>
        <dbReference type="EMBL" id="MFD2185887.1"/>
    </source>
</evidence>
<dbReference type="Proteomes" id="UP001597344">
    <property type="component" value="Unassembled WGS sequence"/>
</dbReference>
<dbReference type="Pfam" id="PF09697">
    <property type="entry name" value="Porph_ging"/>
    <property type="match status" value="1"/>
</dbReference>
<organism evidence="2 3">
    <name type="scientific">Aquimarina celericrescens</name>
    <dbReference type="NCBI Taxonomy" id="1964542"/>
    <lineage>
        <taxon>Bacteria</taxon>
        <taxon>Pseudomonadati</taxon>
        <taxon>Bacteroidota</taxon>
        <taxon>Flavobacteriia</taxon>
        <taxon>Flavobacteriales</taxon>
        <taxon>Flavobacteriaceae</taxon>
        <taxon>Aquimarina</taxon>
    </lineage>
</organism>
<feature type="signal peptide" evidence="1">
    <location>
        <begin position="1"/>
        <end position="18"/>
    </location>
</feature>
<evidence type="ECO:0000256" key="1">
    <source>
        <dbReference type="SAM" id="SignalP"/>
    </source>
</evidence>
<dbReference type="InterPro" id="IPR005901">
    <property type="entry name" value="GLPGLI"/>
</dbReference>
<accession>A0ABW5AUV5</accession>